<dbReference type="EMBL" id="VRSV01000001">
    <property type="protein sequence ID" value="TXK13614.1"/>
    <property type="molecule type" value="Genomic_DNA"/>
</dbReference>
<dbReference type="Proteomes" id="UP000321034">
    <property type="component" value="Unassembled WGS sequence"/>
</dbReference>
<reference evidence="2 3" key="1">
    <citation type="submission" date="2019-08" db="EMBL/GenBank/DDBJ databases">
        <authorList>
            <person name="Dong K."/>
        </authorList>
    </citation>
    <scope>NUCLEOTIDE SEQUENCE [LARGE SCALE GENOMIC DNA]</scope>
    <source>
        <strain evidence="2 3">JCM14558</strain>
    </source>
</reference>
<evidence type="ECO:0008006" key="4">
    <source>
        <dbReference type="Google" id="ProtNLM"/>
    </source>
</evidence>
<organism evidence="2 3">
    <name type="scientific">Microbacterium hatanonis</name>
    <dbReference type="NCBI Taxonomy" id="404366"/>
    <lineage>
        <taxon>Bacteria</taxon>
        <taxon>Bacillati</taxon>
        <taxon>Actinomycetota</taxon>
        <taxon>Actinomycetes</taxon>
        <taxon>Micrococcales</taxon>
        <taxon>Microbacteriaceae</taxon>
        <taxon>Microbacterium</taxon>
    </lineage>
</organism>
<name>A0A5C8I6G6_9MICO</name>
<gene>
    <name evidence="2" type="ORF">FVP77_09610</name>
</gene>
<keyword evidence="3" id="KW-1185">Reference proteome</keyword>
<feature type="signal peptide" evidence="1">
    <location>
        <begin position="1"/>
        <end position="33"/>
    </location>
</feature>
<feature type="chain" id="PRO_5022943314" description="Hemagglutinin" evidence="1">
    <location>
        <begin position="34"/>
        <end position="688"/>
    </location>
</feature>
<dbReference type="OrthoDB" id="9764271at2"/>
<dbReference type="RefSeq" id="WP_147894259.1">
    <property type="nucleotide sequence ID" value="NZ_BAAANR010000001.1"/>
</dbReference>
<evidence type="ECO:0000313" key="3">
    <source>
        <dbReference type="Proteomes" id="UP000321034"/>
    </source>
</evidence>
<protein>
    <recommendedName>
        <fullName evidence="4">Hemagglutinin</fullName>
    </recommendedName>
</protein>
<keyword evidence="1" id="KW-0732">Signal</keyword>
<sequence length="688" mass="74579">MRSNTARSRPLRLFLAFAAALALIGATPNVAVAAVEVQSSVAAAGTQSAVSSRQVLSAADLSQFRPGNIISNAVFYDSTTMSEAQIDAFLRTRVPNCQSGYTCLKDFRQDTVTRAADAYCGRYDGATAESAARIIQKVAAACGINPQVILATLQKEQGLVTHTWPSDWRYTIAMGQGCPDTAACDTRYYGFYNQVYGAARQFKLYGQSTYFNWYTPGKTWNVQFNPNQSCGSSPVYIENQATANLYYYTPYQPNAAALRAGYGEGDGCSSYGNRNFYNYFSDWFGSLQTRYAPIVKSASSPAMYFVTEGVKHYIPDEATLRVLMSALPTVSTVPDTYLTSLPAGRDASRYVHDARNGALYLLESDGTKHWFSSGDLIARFGYAFGDYVNLSPSHIDAYRTGDAVGDYFKAEGSVDYYVWRDNQKRYVVDDWAWAELTGSRPTYVATMKAASAAGIPLGRPVLASGILAKEQSTPNVYLTGTAADLVYVDSFDTARDAGVTRYRIYADGTLSGFTKSNVTLSPVLTCGGSVFAVAGTGIVPVNGAVPSAAAPALPESICAVLPRRGNAVSTPFFVKNPAADPVLVYSDGTLRHVRDQQTLQRLNAGRPLVFLSWSAASIARVPSGAPYLTDGSFVQFGDPDIFYVTGGTLRLVPDVETLTRLASPRWPVVERLPESFRASYTFGPAMPR</sequence>
<evidence type="ECO:0000313" key="2">
    <source>
        <dbReference type="EMBL" id="TXK13614.1"/>
    </source>
</evidence>
<evidence type="ECO:0000256" key="1">
    <source>
        <dbReference type="SAM" id="SignalP"/>
    </source>
</evidence>
<proteinExistence type="predicted"/>
<dbReference type="AlphaFoldDB" id="A0A5C8I6G6"/>
<comment type="caution">
    <text evidence="2">The sequence shown here is derived from an EMBL/GenBank/DDBJ whole genome shotgun (WGS) entry which is preliminary data.</text>
</comment>
<accession>A0A5C8I6G6</accession>